<dbReference type="EC" id="2.6.1.-" evidence="4"/>
<keyword evidence="1 3" id="KW-0663">Pyridoxal phosphate</keyword>
<dbReference type="Proteomes" id="UP001241605">
    <property type="component" value="Plasmid unnamed3"/>
</dbReference>
<comment type="similarity">
    <text evidence="2 3">Belongs to the DegT/DnrJ/EryC1 family.</text>
</comment>
<dbReference type="SUPFAM" id="SSF53383">
    <property type="entry name" value="PLP-dependent transferases"/>
    <property type="match status" value="1"/>
</dbReference>
<reference evidence="4 5" key="1">
    <citation type="submission" date="2023-05" db="EMBL/GenBank/DDBJ databases">
        <title>YMD87, complete Genome.</title>
        <authorList>
            <person name="Zhang J."/>
            <person name="Xu X."/>
        </authorList>
    </citation>
    <scope>NUCLEOTIDE SEQUENCE [LARGE SCALE GENOMIC DNA]</scope>
    <source>
        <strain evidence="4 5">YMD87</strain>
        <plasmid evidence="4 5">unnamed3</plasmid>
    </source>
</reference>
<geneLocation type="plasmid" evidence="4 5">
    <name>unnamed3</name>
</geneLocation>
<dbReference type="InterPro" id="IPR000653">
    <property type="entry name" value="DegT/StrS_aminotransferase"/>
</dbReference>
<evidence type="ECO:0000256" key="3">
    <source>
        <dbReference type="RuleBase" id="RU004508"/>
    </source>
</evidence>
<dbReference type="InterPro" id="IPR015422">
    <property type="entry name" value="PyrdxlP-dep_Trfase_small"/>
</dbReference>
<dbReference type="GO" id="GO:0008483">
    <property type="term" value="F:transaminase activity"/>
    <property type="evidence" value="ECO:0007669"/>
    <property type="project" value="UniProtKB-KW"/>
</dbReference>
<keyword evidence="5" id="KW-1185">Reference proteome</keyword>
<keyword evidence="4" id="KW-0032">Aminotransferase</keyword>
<dbReference type="InterPro" id="IPR015424">
    <property type="entry name" value="PyrdxlP-dep_Trfase"/>
</dbReference>
<organism evidence="4 5">
    <name type="scientific">Tropicibacter oceani</name>
    <dbReference type="NCBI Taxonomy" id="3058420"/>
    <lineage>
        <taxon>Bacteria</taxon>
        <taxon>Pseudomonadati</taxon>
        <taxon>Pseudomonadota</taxon>
        <taxon>Alphaproteobacteria</taxon>
        <taxon>Rhodobacterales</taxon>
        <taxon>Roseobacteraceae</taxon>
        <taxon>Tropicibacter</taxon>
    </lineage>
</organism>
<evidence type="ECO:0000313" key="4">
    <source>
        <dbReference type="EMBL" id="WGW06058.1"/>
    </source>
</evidence>
<dbReference type="PANTHER" id="PTHR30244:SF9">
    <property type="entry name" value="PROTEIN RV3402C"/>
    <property type="match status" value="1"/>
</dbReference>
<dbReference type="InterPro" id="IPR015421">
    <property type="entry name" value="PyrdxlP-dep_Trfase_major"/>
</dbReference>
<protein>
    <submittedName>
        <fullName evidence="4">DegT/DnrJ/EryC1/StrS family aminotransferase</fullName>
        <ecNumber evidence="4">2.6.1.-</ecNumber>
    </submittedName>
</protein>
<proteinExistence type="inferred from homology"/>
<dbReference type="RefSeq" id="WP_282302681.1">
    <property type="nucleotide sequence ID" value="NZ_CP124619.1"/>
</dbReference>
<sequence>MPDDSPSAPPPRDKPLCDLSDLALFGARPLFDAPRHVNRPQAPDRAVFDALLDQVWDRRWFTNDGPLVQELERRLCDYLDVPHCVLTSNATAALDLVIHALGLEGEVLLPSFTFISTAHLLHLRKLTPVFCEVGADMMLDPADCAARMTTRTAAIIATHVWGSPCDIDALQALCDDRGIALLLDAAHAFGGRYKGRRLGGFGRAEVFSLHATKAFHACEGGLVTTSDADLAARLRLTRNFGFSGPDRVECAGVNAKMSELHAAMGLANLAGFEDSRAAAMRIHGAYARGLEGLPGLRLKSPPPEEENNHHYLVTEIDAAGFGMDRDALLALLTAENVWARRYFHPGGHRSPPHLGHSPALPRTEALCARVLLLPAGAAATSEEVAQICRLIRFAAARAPEIRAAAGA</sequence>
<evidence type="ECO:0000256" key="1">
    <source>
        <dbReference type="ARBA" id="ARBA00022898"/>
    </source>
</evidence>
<dbReference type="Gene3D" id="3.90.1150.10">
    <property type="entry name" value="Aspartate Aminotransferase, domain 1"/>
    <property type="match status" value="1"/>
</dbReference>
<accession>A0ABY8QNM2</accession>
<dbReference type="CDD" id="cd00616">
    <property type="entry name" value="AHBA_syn"/>
    <property type="match status" value="1"/>
</dbReference>
<keyword evidence="4" id="KW-0808">Transferase</keyword>
<dbReference type="Gene3D" id="3.40.640.10">
    <property type="entry name" value="Type I PLP-dependent aspartate aminotransferase-like (Major domain)"/>
    <property type="match status" value="1"/>
</dbReference>
<dbReference type="PIRSF" id="PIRSF000390">
    <property type="entry name" value="PLP_StrS"/>
    <property type="match status" value="1"/>
</dbReference>
<evidence type="ECO:0000313" key="5">
    <source>
        <dbReference type="Proteomes" id="UP001241605"/>
    </source>
</evidence>
<keyword evidence="4" id="KW-0614">Plasmid</keyword>
<dbReference type="Pfam" id="PF01041">
    <property type="entry name" value="DegT_DnrJ_EryC1"/>
    <property type="match status" value="1"/>
</dbReference>
<gene>
    <name evidence="4" type="ORF">QF118_19625</name>
</gene>
<name>A0ABY8QNM2_9RHOB</name>
<dbReference type="PANTHER" id="PTHR30244">
    <property type="entry name" value="TRANSAMINASE"/>
    <property type="match status" value="1"/>
</dbReference>
<dbReference type="EMBL" id="CP124619">
    <property type="protein sequence ID" value="WGW06058.1"/>
    <property type="molecule type" value="Genomic_DNA"/>
</dbReference>
<evidence type="ECO:0000256" key="2">
    <source>
        <dbReference type="ARBA" id="ARBA00037999"/>
    </source>
</evidence>